<accession>A0A2X4W706</accession>
<reference evidence="2 3" key="1">
    <citation type="submission" date="2018-06" db="EMBL/GenBank/DDBJ databases">
        <authorList>
            <consortium name="Pathogen Informatics"/>
            <person name="Doyle S."/>
        </authorList>
    </citation>
    <scope>NUCLEOTIDE SEQUENCE [LARGE SCALE GENOMIC DNA]</scope>
    <source>
        <strain evidence="2 3">NCTC4824</strain>
    </source>
</reference>
<dbReference type="STRING" id="1348624.GCA_001591545_03381"/>
<feature type="transmembrane region" description="Helical" evidence="1">
    <location>
        <begin position="89"/>
        <end position="109"/>
    </location>
</feature>
<feature type="transmembrane region" description="Helical" evidence="1">
    <location>
        <begin position="207"/>
        <end position="230"/>
    </location>
</feature>
<dbReference type="RefSeq" id="WP_066144950.1">
    <property type="nucleotide sequence ID" value="NZ_CBCSGM010000007.1"/>
</dbReference>
<keyword evidence="3" id="KW-1185">Reference proteome</keyword>
<dbReference type="KEGG" id="blen:NCTC4824_00877"/>
<protein>
    <submittedName>
        <fullName evidence="2">Uncharacterized protein</fullName>
    </submittedName>
</protein>
<dbReference type="Proteomes" id="UP000249134">
    <property type="component" value="Chromosome 1"/>
</dbReference>
<dbReference type="EMBL" id="LS483476">
    <property type="protein sequence ID" value="SQI53410.1"/>
    <property type="molecule type" value="Genomic_DNA"/>
</dbReference>
<keyword evidence="1" id="KW-1133">Transmembrane helix</keyword>
<feature type="transmembrane region" description="Helical" evidence="1">
    <location>
        <begin position="170"/>
        <end position="195"/>
    </location>
</feature>
<name>A0A2X4W706_LEDLE</name>
<gene>
    <name evidence="2" type="ORF">NCTC4824_00877</name>
</gene>
<evidence type="ECO:0000256" key="1">
    <source>
        <dbReference type="SAM" id="Phobius"/>
    </source>
</evidence>
<organism evidence="2 3">
    <name type="scientific">Lederbergia lenta</name>
    <name type="common">Bacillus lentus</name>
    <dbReference type="NCBI Taxonomy" id="1467"/>
    <lineage>
        <taxon>Bacteria</taxon>
        <taxon>Bacillati</taxon>
        <taxon>Bacillota</taxon>
        <taxon>Bacilli</taxon>
        <taxon>Bacillales</taxon>
        <taxon>Bacillaceae</taxon>
        <taxon>Lederbergia</taxon>
    </lineage>
</organism>
<sequence length="234" mass="25862">MNLEKAEQSIKSMVVIACVLAGLTFIGIILSATVIELPLNWWSLIDVIIFLSLAYGVHKKSRACAVLLFAWFTLNQLILLTTIKSGASAPVTLILGYFLFKGMQGTFTYHKHHISDTSIVDDGDKGKWYKRLNLVSFYLSILVWSLLFLLVITSVVIINTSILPSAVAQVLLMIFLILVVVGNVVFSLTSIGLGIASLVKREKKRKFSIMGIIFSGLFALIYFTVVPILISSYP</sequence>
<evidence type="ECO:0000313" key="3">
    <source>
        <dbReference type="Proteomes" id="UP000249134"/>
    </source>
</evidence>
<proteinExistence type="predicted"/>
<feature type="transmembrane region" description="Helical" evidence="1">
    <location>
        <begin position="135"/>
        <end position="158"/>
    </location>
</feature>
<feature type="transmembrane region" description="Helical" evidence="1">
    <location>
        <begin position="12"/>
        <end position="35"/>
    </location>
</feature>
<keyword evidence="1" id="KW-0472">Membrane</keyword>
<dbReference type="AlphaFoldDB" id="A0A2X4W706"/>
<keyword evidence="1" id="KW-0812">Transmembrane</keyword>
<evidence type="ECO:0000313" key="2">
    <source>
        <dbReference type="EMBL" id="SQI53410.1"/>
    </source>
</evidence>